<evidence type="ECO:0000313" key="3">
    <source>
        <dbReference type="Proteomes" id="UP000184364"/>
    </source>
</evidence>
<keyword evidence="3" id="KW-1185">Reference proteome</keyword>
<feature type="domain" description="Outer membrane protein beta-barrel" evidence="1">
    <location>
        <begin position="46"/>
        <end position="233"/>
    </location>
</feature>
<gene>
    <name evidence="2" type="ORF">SAMN05444267_1001132</name>
</gene>
<sequence length="255" mass="28296">MFNMIFISFLSLAGILQRCGEISLNFKIMKKLILGLAFAGSLLVNAQEKTKSSSPITFGVKAGFNASTLSKADQYDNDQKLKPGFNAGVFVNIPVAQKFSIQPEILFNQLGSKTEERELYYVNSDKYKREADYKKNLNYLSIPVMVQYNILPQLYVEAGPEFSFLLGGKNKGDVTTTTTTGNTTVTETSSFSNKINKDFHNKFNFGIGIGAGYYFTQNFGVTARFTAGITDVYKHNSGDAIRNNAFQVGVAYKFK</sequence>
<dbReference type="Proteomes" id="UP000184364">
    <property type="component" value="Unassembled WGS sequence"/>
</dbReference>
<dbReference type="EMBL" id="FRAV01000001">
    <property type="protein sequence ID" value="SHK11953.1"/>
    <property type="molecule type" value="Genomic_DNA"/>
</dbReference>
<dbReference type="Pfam" id="PF13568">
    <property type="entry name" value="OMP_b-brl_2"/>
    <property type="match status" value="1"/>
</dbReference>
<evidence type="ECO:0000313" key="2">
    <source>
        <dbReference type="EMBL" id="SHK11953.1"/>
    </source>
</evidence>
<dbReference type="Gene3D" id="2.40.160.20">
    <property type="match status" value="1"/>
</dbReference>
<name>A0A1M6PVE0_9FLAO</name>
<evidence type="ECO:0000259" key="1">
    <source>
        <dbReference type="Pfam" id="PF13568"/>
    </source>
</evidence>
<dbReference type="SUPFAM" id="SSF56925">
    <property type="entry name" value="OMPA-like"/>
    <property type="match status" value="1"/>
</dbReference>
<dbReference type="InterPro" id="IPR025665">
    <property type="entry name" value="Beta-barrel_OMP_2"/>
</dbReference>
<accession>A0A1M6PVE0</accession>
<dbReference type="STRING" id="1302687.SAMN05444267_1001132"/>
<proteinExistence type="predicted"/>
<protein>
    <submittedName>
        <fullName evidence="2">Outer membrane protein beta-barrel domain-containing protein</fullName>
    </submittedName>
</protein>
<dbReference type="InterPro" id="IPR011250">
    <property type="entry name" value="OMP/PagP_B-barrel"/>
</dbReference>
<dbReference type="AlphaFoldDB" id="A0A1M6PVE0"/>
<reference evidence="3" key="1">
    <citation type="submission" date="2016-11" db="EMBL/GenBank/DDBJ databases">
        <authorList>
            <person name="Varghese N."/>
            <person name="Submissions S."/>
        </authorList>
    </citation>
    <scope>NUCLEOTIDE SEQUENCE [LARGE SCALE GENOMIC DNA]</scope>
    <source>
        <strain evidence="3">DSM 26899</strain>
    </source>
</reference>
<organism evidence="2 3">
    <name type="scientific">Chryseobacterium polytrichastri</name>
    <dbReference type="NCBI Taxonomy" id="1302687"/>
    <lineage>
        <taxon>Bacteria</taxon>
        <taxon>Pseudomonadati</taxon>
        <taxon>Bacteroidota</taxon>
        <taxon>Flavobacteriia</taxon>
        <taxon>Flavobacteriales</taxon>
        <taxon>Weeksellaceae</taxon>
        <taxon>Chryseobacterium group</taxon>
        <taxon>Chryseobacterium</taxon>
    </lineage>
</organism>